<evidence type="ECO:0000256" key="1">
    <source>
        <dbReference type="ARBA" id="ARBA00006678"/>
    </source>
</evidence>
<dbReference type="RefSeq" id="WP_066742796.1">
    <property type="nucleotide sequence ID" value="NZ_CP016757.1"/>
</dbReference>
<dbReference type="STRING" id="1197717.BED41_02695"/>
<dbReference type="PANTHER" id="PTHR11953">
    <property type="entry name" value="EXOSOME COMPLEX COMPONENT"/>
    <property type="match status" value="1"/>
</dbReference>
<comment type="similarity">
    <text evidence="1 6">Belongs to the RNase PH family.</text>
</comment>
<dbReference type="PROSITE" id="PS01277">
    <property type="entry name" value="RIBONUCLEASE_PH"/>
    <property type="match status" value="1"/>
</dbReference>
<dbReference type="InterPro" id="IPR027408">
    <property type="entry name" value="PNPase/RNase_PH_dom_sf"/>
</dbReference>
<dbReference type="InterPro" id="IPR018336">
    <property type="entry name" value="RNase_PH_CS"/>
</dbReference>
<protein>
    <recommendedName>
        <fullName evidence="6">Ribonuclease PH</fullName>
        <shortName evidence="6">RNase PH</shortName>
        <ecNumber evidence="6">2.7.7.56</ecNumber>
    </recommendedName>
    <alternativeName>
        <fullName evidence="6">tRNA nucleotidyltransferase</fullName>
    </alternativeName>
</protein>
<keyword evidence="6" id="KW-0808">Transferase</keyword>
<comment type="catalytic activity">
    <reaction evidence="6">
        <text>tRNA(n+1) + phosphate = tRNA(n) + a ribonucleoside 5'-diphosphate</text>
        <dbReference type="Rhea" id="RHEA:10628"/>
        <dbReference type="Rhea" id="RHEA-COMP:17343"/>
        <dbReference type="Rhea" id="RHEA-COMP:17344"/>
        <dbReference type="ChEBI" id="CHEBI:43474"/>
        <dbReference type="ChEBI" id="CHEBI:57930"/>
        <dbReference type="ChEBI" id="CHEBI:173114"/>
        <dbReference type="EC" id="2.7.7.56"/>
    </reaction>
</comment>
<dbReference type="EMBL" id="CP016757">
    <property type="protein sequence ID" value="ANZ44091.1"/>
    <property type="molecule type" value="Genomic_DNA"/>
</dbReference>
<dbReference type="InterPro" id="IPR001247">
    <property type="entry name" value="ExoRNase_PH_dom1"/>
</dbReference>
<dbReference type="HAMAP" id="MF_00564">
    <property type="entry name" value="RNase_PH"/>
    <property type="match status" value="1"/>
</dbReference>
<proteinExistence type="inferred from homology"/>
<dbReference type="Proteomes" id="UP000093044">
    <property type="component" value="Chromosome"/>
</dbReference>
<dbReference type="InterPro" id="IPR015847">
    <property type="entry name" value="ExoRNase_PH_dom2"/>
</dbReference>
<dbReference type="KEGG" id="cpor:BED41_02695"/>
<gene>
    <name evidence="6" type="primary">rph</name>
    <name evidence="9" type="ORF">BED41_02695</name>
</gene>
<dbReference type="GO" id="GO:0031125">
    <property type="term" value="P:rRNA 3'-end processing"/>
    <property type="evidence" value="ECO:0007669"/>
    <property type="project" value="UniProtKB-ARBA"/>
</dbReference>
<comment type="function">
    <text evidence="6">Phosphorolytic 3'-5' exoribonuclease that plays an important role in tRNA 3'-end maturation. Removes nucleotide residues following the 3'-CCA terminus of tRNAs; can also add nucleotides to the ends of RNA molecules by using nucleoside diphosphates as substrates, but this may not be physiologically important. Probably plays a role in initiation of 16S rRNA degradation (leading to ribosome degradation) during starvation.</text>
</comment>
<dbReference type="CDD" id="cd11362">
    <property type="entry name" value="RNase_PH_bact"/>
    <property type="match status" value="1"/>
</dbReference>
<dbReference type="AlphaFoldDB" id="A0A1B2I292"/>
<keyword evidence="6" id="KW-0548">Nucleotidyltransferase</keyword>
<dbReference type="GO" id="GO:0009022">
    <property type="term" value="F:tRNA nucleotidyltransferase activity"/>
    <property type="evidence" value="ECO:0007669"/>
    <property type="project" value="UniProtKB-UniRule"/>
</dbReference>
<dbReference type="InterPro" id="IPR036345">
    <property type="entry name" value="ExoRNase_PH_dom2_sf"/>
</dbReference>
<dbReference type="GO" id="GO:0016075">
    <property type="term" value="P:rRNA catabolic process"/>
    <property type="evidence" value="ECO:0007669"/>
    <property type="project" value="UniProtKB-UniRule"/>
</dbReference>
<feature type="binding site" evidence="6">
    <location>
        <begin position="128"/>
        <end position="130"/>
    </location>
    <ligand>
        <name>phosphate</name>
        <dbReference type="ChEBI" id="CHEBI:43474"/>
        <note>substrate</note>
    </ligand>
</feature>
<keyword evidence="10" id="KW-1185">Reference proteome</keyword>
<organism evidence="9 10">
    <name type="scientific">Cloacibacillus porcorum</name>
    <dbReference type="NCBI Taxonomy" id="1197717"/>
    <lineage>
        <taxon>Bacteria</taxon>
        <taxon>Thermotogati</taxon>
        <taxon>Synergistota</taxon>
        <taxon>Synergistia</taxon>
        <taxon>Synergistales</taxon>
        <taxon>Synergistaceae</taxon>
        <taxon>Cloacibacillus</taxon>
    </lineage>
</organism>
<dbReference type="InterPro" id="IPR050080">
    <property type="entry name" value="RNase_PH"/>
</dbReference>
<dbReference type="SUPFAM" id="SSF54211">
    <property type="entry name" value="Ribosomal protein S5 domain 2-like"/>
    <property type="match status" value="1"/>
</dbReference>
<evidence type="ECO:0000256" key="2">
    <source>
        <dbReference type="ARBA" id="ARBA00022552"/>
    </source>
</evidence>
<dbReference type="SUPFAM" id="SSF55666">
    <property type="entry name" value="Ribonuclease PH domain 2-like"/>
    <property type="match status" value="1"/>
</dbReference>
<dbReference type="GO" id="GO:0008033">
    <property type="term" value="P:tRNA processing"/>
    <property type="evidence" value="ECO:0007669"/>
    <property type="project" value="UniProtKB-UniRule"/>
</dbReference>
<keyword evidence="4 6" id="KW-0819">tRNA processing</keyword>
<reference evidence="9" key="1">
    <citation type="submission" date="2016-08" db="EMBL/GenBank/DDBJ databases">
        <title>Complete genome of Cloacibacillus porcorum.</title>
        <authorList>
            <person name="Looft T."/>
            <person name="Bayles D.O."/>
            <person name="Alt D.P."/>
        </authorList>
    </citation>
    <scope>NUCLEOTIDE SEQUENCE [LARGE SCALE GENOMIC DNA]</scope>
    <source>
        <strain evidence="9">CL-84</strain>
    </source>
</reference>
<dbReference type="GO" id="GO:0000175">
    <property type="term" value="F:3'-5'-RNA exonuclease activity"/>
    <property type="evidence" value="ECO:0007669"/>
    <property type="project" value="UniProtKB-UniRule"/>
</dbReference>
<feature type="domain" description="Exoribonuclease phosphorolytic" evidence="7">
    <location>
        <begin position="15"/>
        <end position="144"/>
    </location>
</feature>
<keyword evidence="3 6" id="KW-0820">tRNA-binding</keyword>
<evidence type="ECO:0000256" key="3">
    <source>
        <dbReference type="ARBA" id="ARBA00022555"/>
    </source>
</evidence>
<evidence type="ECO:0000256" key="5">
    <source>
        <dbReference type="ARBA" id="ARBA00022884"/>
    </source>
</evidence>
<evidence type="ECO:0000313" key="9">
    <source>
        <dbReference type="EMBL" id="ANZ44091.1"/>
    </source>
</evidence>
<name>A0A1B2I292_9BACT</name>
<dbReference type="InterPro" id="IPR020568">
    <property type="entry name" value="Ribosomal_Su5_D2-typ_SF"/>
</dbReference>
<dbReference type="InterPro" id="IPR002381">
    <property type="entry name" value="RNase_PH_bac-type"/>
</dbReference>
<dbReference type="FunFam" id="3.30.230.70:FF:000003">
    <property type="entry name" value="Ribonuclease PH"/>
    <property type="match status" value="1"/>
</dbReference>
<comment type="subunit">
    <text evidence="6">Homohexameric ring arranged as a trimer of dimers.</text>
</comment>
<evidence type="ECO:0000256" key="6">
    <source>
        <dbReference type="HAMAP-Rule" id="MF_00564"/>
    </source>
</evidence>
<dbReference type="GeneID" id="83056760"/>
<dbReference type="Gene3D" id="3.30.230.70">
    <property type="entry name" value="GHMP Kinase, N-terminal domain"/>
    <property type="match status" value="1"/>
</dbReference>
<evidence type="ECO:0000259" key="8">
    <source>
        <dbReference type="Pfam" id="PF03725"/>
    </source>
</evidence>
<feature type="domain" description="Exoribonuclease phosphorolytic" evidence="8">
    <location>
        <begin position="162"/>
        <end position="225"/>
    </location>
</feature>
<evidence type="ECO:0000259" key="7">
    <source>
        <dbReference type="Pfam" id="PF01138"/>
    </source>
</evidence>
<keyword evidence="5" id="KW-0694">RNA-binding</keyword>
<keyword evidence="2 6" id="KW-0698">rRNA processing</keyword>
<feature type="binding site" evidence="6">
    <location>
        <position position="90"/>
    </location>
    <ligand>
        <name>phosphate</name>
        <dbReference type="ChEBI" id="CHEBI:43474"/>
        <note>substrate</note>
    </ligand>
</feature>
<dbReference type="NCBIfam" id="TIGR01966">
    <property type="entry name" value="RNasePH"/>
    <property type="match status" value="1"/>
</dbReference>
<accession>A0A1B2I292</accession>
<evidence type="ECO:0000313" key="10">
    <source>
        <dbReference type="Proteomes" id="UP000093044"/>
    </source>
</evidence>
<evidence type="ECO:0000256" key="4">
    <source>
        <dbReference type="ARBA" id="ARBA00022694"/>
    </source>
</evidence>
<dbReference type="GO" id="GO:0000049">
    <property type="term" value="F:tRNA binding"/>
    <property type="evidence" value="ECO:0007669"/>
    <property type="project" value="UniProtKB-UniRule"/>
</dbReference>
<dbReference type="PANTHER" id="PTHR11953:SF0">
    <property type="entry name" value="EXOSOME COMPLEX COMPONENT RRP41"/>
    <property type="match status" value="1"/>
</dbReference>
<sequence length="254" mass="27868">MTELIRIDGRGVETLRPITFERGVSRYAEGSALVRWGNTHVLCTASVDEKVPPFMRGSGSGWITAEYSMLPRATHQRSPRDISRGKQNARGSEIQRLIGRSLRAAVDMTKLGERTVTIDCDVLQADGGTRTASITAGFIALFDALRWLRANERIAAIPMKNQIAAVSVGKVAGTPMLDLCYEEDSTAEVDANLVMTGSGDFIELQGTGEGGTFSYSELAQIIDLGWSGISEIHQKQREILALSEEERELFEKCR</sequence>
<dbReference type="Pfam" id="PF03725">
    <property type="entry name" value="RNase_PH_C"/>
    <property type="match status" value="1"/>
</dbReference>
<dbReference type="EC" id="2.7.7.56" evidence="6"/>
<dbReference type="Pfam" id="PF01138">
    <property type="entry name" value="RNase_PH"/>
    <property type="match status" value="1"/>
</dbReference>